<feature type="domain" description="ABC transmembrane type-1" evidence="9">
    <location>
        <begin position="85"/>
        <end position="293"/>
    </location>
</feature>
<evidence type="ECO:0000256" key="4">
    <source>
        <dbReference type="ARBA" id="ARBA00022519"/>
    </source>
</evidence>
<evidence type="ECO:0000256" key="7">
    <source>
        <dbReference type="ARBA" id="ARBA00023136"/>
    </source>
</evidence>
<feature type="transmembrane region" description="Helical" evidence="8">
    <location>
        <begin position="275"/>
        <end position="299"/>
    </location>
</feature>
<keyword evidence="2" id="KW-0813">Transport</keyword>
<keyword evidence="3" id="KW-1003">Cell membrane</keyword>
<feature type="transmembrane region" description="Helical" evidence="8">
    <location>
        <begin position="428"/>
        <end position="448"/>
    </location>
</feature>
<evidence type="ECO:0000256" key="5">
    <source>
        <dbReference type="ARBA" id="ARBA00022692"/>
    </source>
</evidence>
<feature type="transmembrane region" description="Helical" evidence="8">
    <location>
        <begin position="537"/>
        <end position="556"/>
    </location>
</feature>
<dbReference type="PROSITE" id="PS50928">
    <property type="entry name" value="ABC_TM1"/>
    <property type="match status" value="2"/>
</dbReference>
<dbReference type="CDD" id="cd06261">
    <property type="entry name" value="TM_PBP2"/>
    <property type="match status" value="2"/>
</dbReference>
<feature type="transmembrane region" description="Helical" evidence="8">
    <location>
        <begin position="220"/>
        <end position="242"/>
    </location>
</feature>
<feature type="transmembrane region" description="Helical" evidence="8">
    <location>
        <begin position="568"/>
        <end position="588"/>
    </location>
</feature>
<evidence type="ECO:0000256" key="3">
    <source>
        <dbReference type="ARBA" id="ARBA00022475"/>
    </source>
</evidence>
<keyword evidence="5 8" id="KW-0812">Transmembrane</keyword>
<keyword evidence="4" id="KW-0997">Cell inner membrane</keyword>
<dbReference type="EMBL" id="UINC01007390">
    <property type="protein sequence ID" value="SVA33052.1"/>
    <property type="molecule type" value="Genomic_DNA"/>
</dbReference>
<gene>
    <name evidence="10" type="ORF">METZ01_LOCUS85906</name>
</gene>
<evidence type="ECO:0000256" key="2">
    <source>
        <dbReference type="ARBA" id="ARBA00022448"/>
    </source>
</evidence>
<keyword evidence="7 8" id="KW-0472">Membrane</keyword>
<feature type="transmembrane region" description="Helical" evidence="8">
    <location>
        <begin position="320"/>
        <end position="346"/>
    </location>
</feature>
<proteinExistence type="predicted"/>
<dbReference type="PANTHER" id="PTHR43357">
    <property type="entry name" value="INNER MEMBRANE ABC TRANSPORTER PERMEASE PROTEIN YDCV"/>
    <property type="match status" value="1"/>
</dbReference>
<organism evidence="10">
    <name type="scientific">marine metagenome</name>
    <dbReference type="NCBI Taxonomy" id="408172"/>
    <lineage>
        <taxon>unclassified sequences</taxon>
        <taxon>metagenomes</taxon>
        <taxon>ecological metagenomes</taxon>
    </lineage>
</organism>
<protein>
    <recommendedName>
        <fullName evidence="9">ABC transmembrane type-1 domain-containing protein</fullName>
    </recommendedName>
</protein>
<evidence type="ECO:0000313" key="10">
    <source>
        <dbReference type="EMBL" id="SVA33052.1"/>
    </source>
</evidence>
<feature type="transmembrane region" description="Helical" evidence="8">
    <location>
        <begin position="397"/>
        <end position="416"/>
    </location>
</feature>
<feature type="transmembrane region" description="Helical" evidence="8">
    <location>
        <begin position="510"/>
        <end position="531"/>
    </location>
</feature>
<dbReference type="GO" id="GO:0005886">
    <property type="term" value="C:plasma membrane"/>
    <property type="evidence" value="ECO:0007669"/>
    <property type="project" value="UniProtKB-SubCell"/>
</dbReference>
<dbReference type="Gene3D" id="1.10.3720.10">
    <property type="entry name" value="MetI-like"/>
    <property type="match status" value="2"/>
</dbReference>
<feature type="transmembrane region" description="Helical" evidence="8">
    <location>
        <begin position="20"/>
        <end position="41"/>
    </location>
</feature>
<keyword evidence="6 8" id="KW-1133">Transmembrane helix</keyword>
<reference evidence="10" key="1">
    <citation type="submission" date="2018-05" db="EMBL/GenBank/DDBJ databases">
        <authorList>
            <person name="Lanie J.A."/>
            <person name="Ng W.-L."/>
            <person name="Kazmierczak K.M."/>
            <person name="Andrzejewski T.M."/>
            <person name="Davidsen T.M."/>
            <person name="Wayne K.J."/>
            <person name="Tettelin H."/>
            <person name="Glass J.I."/>
            <person name="Rusch D."/>
            <person name="Podicherti R."/>
            <person name="Tsui H.-C.T."/>
            <person name="Winkler M.E."/>
        </authorList>
    </citation>
    <scope>NUCLEOTIDE SEQUENCE</scope>
</reference>
<evidence type="ECO:0000256" key="1">
    <source>
        <dbReference type="ARBA" id="ARBA00004429"/>
    </source>
</evidence>
<dbReference type="PANTHER" id="PTHR43357:SF3">
    <property type="entry name" value="FE(3+)-TRANSPORT SYSTEM PERMEASE PROTEIN FBPB 2"/>
    <property type="match status" value="1"/>
</dbReference>
<evidence type="ECO:0000256" key="8">
    <source>
        <dbReference type="SAM" id="Phobius"/>
    </source>
</evidence>
<dbReference type="SUPFAM" id="SSF161098">
    <property type="entry name" value="MetI-like"/>
    <property type="match status" value="2"/>
</dbReference>
<feature type="domain" description="ABC transmembrane type-1" evidence="9">
    <location>
        <begin position="391"/>
        <end position="585"/>
    </location>
</feature>
<dbReference type="GO" id="GO:0055085">
    <property type="term" value="P:transmembrane transport"/>
    <property type="evidence" value="ECO:0007669"/>
    <property type="project" value="InterPro"/>
</dbReference>
<dbReference type="InterPro" id="IPR035906">
    <property type="entry name" value="MetI-like_sf"/>
</dbReference>
<feature type="transmembrane region" description="Helical" evidence="8">
    <location>
        <begin position="460"/>
        <end position="479"/>
    </location>
</feature>
<name>A0A381UY47_9ZZZZ</name>
<accession>A0A381UY47</accession>
<comment type="subcellular location">
    <subcellularLocation>
        <location evidence="1">Cell inner membrane</location>
        <topology evidence="1">Multi-pass membrane protein</topology>
    </subcellularLocation>
</comment>
<sequence>MSKSQLTYFYYKLVNRPHLVLGSVCLLILGFLVLTPLLEIIKDSLSVQSYDIAYLPEADIGEFTLFHYERVFTGPLSKALLINPLLNSIGIGICVTLIGVSIGTILAWLIVRTNIRYKGVFGTLAVVPYMMPSWVLALAWLSLFKNDRIGGAEGIFTYFFGILPPNWISYGFFPIVVCLSLHYYAYGYLLMSGALASVDSELEDAGAICGMNRRQRMLRITIPLLLPALGSAIVLTFIRILGTFGTPALLGLPVRFYTFSTQIYASLNASNNGDAYVLALVLIATAITCIWINGRVLGVRKSFVTLTGKGFRSREIDLGAWRWVATSGVALFLAATVFLPLMILLWESLLIVPGDYHLENFTLEYWIGDGSIDETYGEPGVFQSDNILSSLWNSIKLGLSAAFFNGIIGLLVGYAVVRGRGHLLSKWLEGVAFAPYIFPSIAFGAIYIGMFSTSWGPVPALYGTFTILVLITVVKNLPFTSRTGIAAMLQIDKSIEETARVQGIRWIKRMVRIVIPLSFSGLVSGMLLTFITAMRELSLIILLISPSNMVLTGLLFNYNEQDMSQHAGAVTLLLTVIIITGSILARMVSGGFGLSALKNG</sequence>
<feature type="transmembrane region" description="Helical" evidence="8">
    <location>
        <begin position="85"/>
        <end position="111"/>
    </location>
</feature>
<dbReference type="Pfam" id="PF00528">
    <property type="entry name" value="BPD_transp_1"/>
    <property type="match status" value="2"/>
</dbReference>
<feature type="transmembrane region" description="Helical" evidence="8">
    <location>
        <begin position="123"/>
        <end position="143"/>
    </location>
</feature>
<dbReference type="InterPro" id="IPR000515">
    <property type="entry name" value="MetI-like"/>
</dbReference>
<dbReference type="AlphaFoldDB" id="A0A381UY47"/>
<evidence type="ECO:0000256" key="6">
    <source>
        <dbReference type="ARBA" id="ARBA00022989"/>
    </source>
</evidence>
<evidence type="ECO:0000259" key="9">
    <source>
        <dbReference type="PROSITE" id="PS50928"/>
    </source>
</evidence>